<feature type="domain" description="Methyltransferase" evidence="1">
    <location>
        <begin position="60"/>
        <end position="150"/>
    </location>
</feature>
<dbReference type="STRING" id="97972.A0A2V1D849"/>
<protein>
    <recommendedName>
        <fullName evidence="1">Methyltransferase domain-containing protein</fullName>
    </recommendedName>
</protein>
<dbReference type="CDD" id="cd02440">
    <property type="entry name" value="AdoMet_MTases"/>
    <property type="match status" value="1"/>
</dbReference>
<keyword evidence="3" id="KW-1185">Reference proteome</keyword>
<dbReference type="OrthoDB" id="417697at2759"/>
<sequence length="314" mass="34615">SSVPDLNRRSHNDAQSPYCLPADSHERLRLDMQHIFIRDHIYNGRLVLDDTLALKEGALVLDLGTGSGAWASDMARNVPAGVKIHGLDISDRLFPANQDNVTYATGNVLQLPDHLRCQVTLAHQRLLIYALRHQEWSQAINSIKNTLIPGEGVIQLTEVMTPTNNPGAAQEKFQIILSSMARKRDLLLNCGEQLPALLTKAGFVDINTKPTKIRLGSAGGIVGLQAAACRIGAFRGMRDSVLADGGYDVVSSQEEFDELLDNVQAEWEAKECFAIYYTITARRSASSFTTPPASLSIPEIFDFHARHNSHLPFF</sequence>
<dbReference type="Pfam" id="PF13649">
    <property type="entry name" value="Methyltransf_25"/>
    <property type="match status" value="1"/>
</dbReference>
<name>A0A2V1D849_9PLEO</name>
<evidence type="ECO:0000313" key="3">
    <source>
        <dbReference type="Proteomes" id="UP000244855"/>
    </source>
</evidence>
<evidence type="ECO:0000313" key="2">
    <source>
        <dbReference type="EMBL" id="PVH94307.1"/>
    </source>
</evidence>
<evidence type="ECO:0000259" key="1">
    <source>
        <dbReference type="Pfam" id="PF13649"/>
    </source>
</evidence>
<dbReference type="AlphaFoldDB" id="A0A2V1D849"/>
<feature type="non-terminal residue" evidence="2">
    <location>
        <position position="314"/>
    </location>
</feature>
<dbReference type="EMBL" id="KZ805541">
    <property type="protein sequence ID" value="PVH94307.1"/>
    <property type="molecule type" value="Genomic_DNA"/>
</dbReference>
<dbReference type="Gene3D" id="3.40.50.150">
    <property type="entry name" value="Vaccinia Virus protein VP39"/>
    <property type="match status" value="1"/>
</dbReference>
<organism evidence="2 3">
    <name type="scientific">Periconia macrospinosa</name>
    <dbReference type="NCBI Taxonomy" id="97972"/>
    <lineage>
        <taxon>Eukaryota</taxon>
        <taxon>Fungi</taxon>
        <taxon>Dikarya</taxon>
        <taxon>Ascomycota</taxon>
        <taxon>Pezizomycotina</taxon>
        <taxon>Dothideomycetes</taxon>
        <taxon>Pleosporomycetidae</taxon>
        <taxon>Pleosporales</taxon>
        <taxon>Massarineae</taxon>
        <taxon>Periconiaceae</taxon>
        <taxon>Periconia</taxon>
    </lineage>
</organism>
<dbReference type="InterPro" id="IPR041698">
    <property type="entry name" value="Methyltransf_25"/>
</dbReference>
<proteinExistence type="predicted"/>
<reference evidence="2 3" key="1">
    <citation type="journal article" date="2018" name="Sci. Rep.">
        <title>Comparative genomics provides insights into the lifestyle and reveals functional heterogeneity of dark septate endophytic fungi.</title>
        <authorList>
            <person name="Knapp D.G."/>
            <person name="Nemeth J.B."/>
            <person name="Barry K."/>
            <person name="Hainaut M."/>
            <person name="Henrissat B."/>
            <person name="Johnson J."/>
            <person name="Kuo A."/>
            <person name="Lim J.H.P."/>
            <person name="Lipzen A."/>
            <person name="Nolan M."/>
            <person name="Ohm R.A."/>
            <person name="Tamas L."/>
            <person name="Grigoriev I.V."/>
            <person name="Spatafora J.W."/>
            <person name="Nagy L.G."/>
            <person name="Kovacs G.M."/>
        </authorList>
    </citation>
    <scope>NUCLEOTIDE SEQUENCE [LARGE SCALE GENOMIC DNA]</scope>
    <source>
        <strain evidence="2 3">DSE2036</strain>
    </source>
</reference>
<dbReference type="SUPFAM" id="SSF53335">
    <property type="entry name" value="S-adenosyl-L-methionine-dependent methyltransferases"/>
    <property type="match status" value="1"/>
</dbReference>
<dbReference type="InterPro" id="IPR029063">
    <property type="entry name" value="SAM-dependent_MTases_sf"/>
</dbReference>
<gene>
    <name evidence="2" type="ORF">DM02DRAFT_506692</name>
</gene>
<feature type="non-terminal residue" evidence="2">
    <location>
        <position position="1"/>
    </location>
</feature>
<dbReference type="Proteomes" id="UP000244855">
    <property type="component" value="Unassembled WGS sequence"/>
</dbReference>
<accession>A0A2V1D849</accession>